<dbReference type="PANTHER" id="PTHR30269:SF0">
    <property type="entry name" value="MEMBRANE TRANSPORTER PROTEIN YFCA-RELATED"/>
    <property type="match status" value="1"/>
</dbReference>
<dbReference type="GO" id="GO:0005886">
    <property type="term" value="C:plasma membrane"/>
    <property type="evidence" value="ECO:0007669"/>
    <property type="project" value="UniProtKB-SubCell"/>
</dbReference>
<feature type="transmembrane region" description="Helical" evidence="8">
    <location>
        <begin position="99"/>
        <end position="117"/>
    </location>
</feature>
<name>A0A0A5GHX5_9BACI</name>
<proteinExistence type="inferred from homology"/>
<evidence type="ECO:0000256" key="2">
    <source>
        <dbReference type="ARBA" id="ARBA00009142"/>
    </source>
</evidence>
<reference evidence="9 10" key="1">
    <citation type="submission" date="2013-08" db="EMBL/GenBank/DDBJ databases">
        <authorList>
            <person name="Huang J."/>
            <person name="Wang G."/>
        </authorList>
    </citation>
    <scope>NUCLEOTIDE SEQUENCE [LARGE SCALE GENOMIC DNA]</scope>
    <source>
        <strain evidence="9 10">JSM 076056</strain>
    </source>
</reference>
<dbReference type="eggNOG" id="COG0730">
    <property type="taxonomic scope" value="Bacteria"/>
</dbReference>
<dbReference type="RefSeq" id="WP_026800685.1">
    <property type="nucleotide sequence ID" value="NZ_AULI01000009.1"/>
</dbReference>
<comment type="similarity">
    <text evidence="2 8">Belongs to the 4-toluene sulfonate uptake permease (TSUP) (TC 2.A.102) family.</text>
</comment>
<keyword evidence="5 8" id="KW-0812">Transmembrane</keyword>
<feature type="transmembrane region" description="Helical" evidence="8">
    <location>
        <begin position="176"/>
        <end position="194"/>
    </location>
</feature>
<evidence type="ECO:0000256" key="8">
    <source>
        <dbReference type="RuleBase" id="RU363041"/>
    </source>
</evidence>
<feature type="transmembrane region" description="Helical" evidence="8">
    <location>
        <begin position="6"/>
        <end position="39"/>
    </location>
</feature>
<dbReference type="PANTHER" id="PTHR30269">
    <property type="entry name" value="TRANSMEMBRANE PROTEIN YFCA"/>
    <property type="match status" value="1"/>
</dbReference>
<organism evidence="9 10">
    <name type="scientific">Pontibacillus halophilus JSM 076056 = DSM 19796</name>
    <dbReference type="NCBI Taxonomy" id="1385510"/>
    <lineage>
        <taxon>Bacteria</taxon>
        <taxon>Bacillati</taxon>
        <taxon>Bacillota</taxon>
        <taxon>Bacilli</taxon>
        <taxon>Bacillales</taxon>
        <taxon>Bacillaceae</taxon>
        <taxon>Pontibacillus</taxon>
    </lineage>
</organism>
<dbReference type="InterPro" id="IPR002781">
    <property type="entry name" value="TM_pro_TauE-like"/>
</dbReference>
<evidence type="ECO:0000313" key="9">
    <source>
        <dbReference type="EMBL" id="KGX91594.1"/>
    </source>
</evidence>
<dbReference type="EMBL" id="AVPE01000009">
    <property type="protein sequence ID" value="KGX91594.1"/>
    <property type="molecule type" value="Genomic_DNA"/>
</dbReference>
<evidence type="ECO:0000256" key="1">
    <source>
        <dbReference type="ARBA" id="ARBA00004651"/>
    </source>
</evidence>
<keyword evidence="6 8" id="KW-1133">Transmembrane helix</keyword>
<evidence type="ECO:0000256" key="7">
    <source>
        <dbReference type="ARBA" id="ARBA00023136"/>
    </source>
</evidence>
<evidence type="ECO:0000256" key="3">
    <source>
        <dbReference type="ARBA" id="ARBA00022448"/>
    </source>
</evidence>
<keyword evidence="4 8" id="KW-1003">Cell membrane</keyword>
<protein>
    <recommendedName>
        <fullName evidence="8">Probable membrane transporter protein</fullName>
    </recommendedName>
</protein>
<dbReference type="STRING" id="1385510.GCA_000425205_02343"/>
<gene>
    <name evidence="9" type="ORF">N781_03650</name>
</gene>
<dbReference type="AlphaFoldDB" id="A0A0A5GHX5"/>
<evidence type="ECO:0000256" key="4">
    <source>
        <dbReference type="ARBA" id="ARBA00022475"/>
    </source>
</evidence>
<keyword evidence="7 8" id="KW-0472">Membrane</keyword>
<accession>A0A0A5GHX5</accession>
<evidence type="ECO:0000313" key="10">
    <source>
        <dbReference type="Proteomes" id="UP000030528"/>
    </source>
</evidence>
<keyword evidence="10" id="KW-1185">Reference proteome</keyword>
<comment type="subcellular location">
    <subcellularLocation>
        <location evidence="1 8">Cell membrane</location>
        <topology evidence="1 8">Multi-pass membrane protein</topology>
    </subcellularLocation>
</comment>
<feature type="transmembrane region" description="Helical" evidence="8">
    <location>
        <begin position="228"/>
        <end position="246"/>
    </location>
</feature>
<comment type="caution">
    <text evidence="9">The sequence shown here is derived from an EMBL/GenBank/DDBJ whole genome shotgun (WGS) entry which is preliminary data.</text>
</comment>
<dbReference type="Proteomes" id="UP000030528">
    <property type="component" value="Unassembled WGS sequence"/>
</dbReference>
<feature type="transmembrane region" description="Helical" evidence="8">
    <location>
        <begin position="74"/>
        <end position="93"/>
    </location>
</feature>
<evidence type="ECO:0000256" key="5">
    <source>
        <dbReference type="ARBA" id="ARBA00022692"/>
    </source>
</evidence>
<keyword evidence="3" id="KW-0813">Transport</keyword>
<sequence length="247" mass="26249">MDVTTLLLILIVGMGAGFMNILAGGGSLLTLPLLIFLGLPAALANGTNRVAIVVQNLVALRSFHKKGLLLWKQGWLYGIPATIGTIIGSLLAVEIPESWFNRILSIVMVVILGTLFIKPKNGHSPAPMTMTKKVLMALAFILIGLYGGFIQAGVGFIIVSLLRFTSSIDLVKINSLKVLIVTIYISFSLAIFIVKGQVHWGYGLTLAVGNSLGAALAAKAAIQKGEGVIKVVIVIAVIIMSLNLWFT</sequence>
<dbReference type="InterPro" id="IPR052017">
    <property type="entry name" value="TSUP"/>
</dbReference>
<feature type="transmembrane region" description="Helical" evidence="8">
    <location>
        <begin position="201"/>
        <end position="222"/>
    </location>
</feature>
<dbReference type="Pfam" id="PF01925">
    <property type="entry name" value="TauE"/>
    <property type="match status" value="1"/>
</dbReference>
<evidence type="ECO:0000256" key="6">
    <source>
        <dbReference type="ARBA" id="ARBA00022989"/>
    </source>
</evidence>
<feature type="transmembrane region" description="Helical" evidence="8">
    <location>
        <begin position="138"/>
        <end position="164"/>
    </location>
</feature>